<dbReference type="AlphaFoldDB" id="A0A518B1S8"/>
<gene>
    <name evidence="1" type="ORF">Pan216_17860</name>
</gene>
<accession>A0A518B1S8</accession>
<evidence type="ECO:0000313" key="1">
    <source>
        <dbReference type="EMBL" id="QDU60933.1"/>
    </source>
</evidence>
<evidence type="ECO:0000313" key="2">
    <source>
        <dbReference type="Proteomes" id="UP000317093"/>
    </source>
</evidence>
<dbReference type="Proteomes" id="UP000317093">
    <property type="component" value="Chromosome"/>
</dbReference>
<dbReference type="RefSeq" id="WP_145257535.1">
    <property type="nucleotide sequence ID" value="NZ_CP036279.1"/>
</dbReference>
<reference evidence="1 2" key="1">
    <citation type="submission" date="2019-02" db="EMBL/GenBank/DDBJ databases">
        <title>Deep-cultivation of Planctomycetes and their phenomic and genomic characterization uncovers novel biology.</title>
        <authorList>
            <person name="Wiegand S."/>
            <person name="Jogler M."/>
            <person name="Boedeker C."/>
            <person name="Pinto D."/>
            <person name="Vollmers J."/>
            <person name="Rivas-Marin E."/>
            <person name="Kohn T."/>
            <person name="Peeters S.H."/>
            <person name="Heuer A."/>
            <person name="Rast P."/>
            <person name="Oberbeckmann S."/>
            <person name="Bunk B."/>
            <person name="Jeske O."/>
            <person name="Meyerdierks A."/>
            <person name="Storesund J.E."/>
            <person name="Kallscheuer N."/>
            <person name="Luecker S."/>
            <person name="Lage O.M."/>
            <person name="Pohl T."/>
            <person name="Merkel B.J."/>
            <person name="Hornburger P."/>
            <person name="Mueller R.-W."/>
            <person name="Bruemmer F."/>
            <person name="Labrenz M."/>
            <person name="Spormann A.M."/>
            <person name="Op den Camp H."/>
            <person name="Overmann J."/>
            <person name="Amann R."/>
            <person name="Jetten M.S.M."/>
            <person name="Mascher T."/>
            <person name="Medema M.H."/>
            <person name="Devos D.P."/>
            <person name="Kaster A.-K."/>
            <person name="Ovreas L."/>
            <person name="Rohde M."/>
            <person name="Galperin M.Y."/>
            <person name="Jogler C."/>
        </authorList>
    </citation>
    <scope>NUCLEOTIDE SEQUENCE [LARGE SCALE GENOMIC DNA]</scope>
    <source>
        <strain evidence="1 2">Pan216</strain>
    </source>
</reference>
<organism evidence="1 2">
    <name type="scientific">Kolteria novifilia</name>
    <dbReference type="NCBI Taxonomy" id="2527975"/>
    <lineage>
        <taxon>Bacteria</taxon>
        <taxon>Pseudomonadati</taxon>
        <taxon>Planctomycetota</taxon>
        <taxon>Planctomycetia</taxon>
        <taxon>Kolteriales</taxon>
        <taxon>Kolteriaceae</taxon>
        <taxon>Kolteria</taxon>
    </lineage>
</organism>
<dbReference type="KEGG" id="knv:Pan216_17860"/>
<protein>
    <submittedName>
        <fullName evidence="1">Uncharacterized protein</fullName>
    </submittedName>
</protein>
<dbReference type="EMBL" id="CP036279">
    <property type="protein sequence ID" value="QDU60933.1"/>
    <property type="molecule type" value="Genomic_DNA"/>
</dbReference>
<name>A0A518B1S8_9BACT</name>
<proteinExistence type="predicted"/>
<keyword evidence="2" id="KW-1185">Reference proteome</keyword>
<sequence>MSNNDASSLSEREVQLLADMRGATVWLDGTEQWRQRANGLDVVEACDIRQRDEGTSHLHVTFVEGDAWEAPIGALSVDEDGIEVDHDGDWWHVRLVPREWPDAIFDALDRLTGRVCELDRRHLVVIERVETRKGVRATFVVKDLSRGHRRKLTAPVGETLIASGVILHGREGWHLATRPRKRLVYTELLKALGMQRHLETTPWM</sequence>